<dbReference type="PROSITE" id="PS50928">
    <property type="entry name" value="ABC_TM1"/>
    <property type="match status" value="1"/>
</dbReference>
<keyword evidence="3 8" id="KW-0812">Transmembrane</keyword>
<keyword evidence="4 8" id="KW-1133">Transmembrane helix</keyword>
<comment type="subcellular location">
    <subcellularLocation>
        <location evidence="1">Plastid membrane</location>
        <topology evidence="1">Multi-pass membrane protein</topology>
    </subcellularLocation>
</comment>
<dbReference type="InterPro" id="IPR035906">
    <property type="entry name" value="MetI-like_sf"/>
</dbReference>
<keyword evidence="6 8" id="KW-0472">Membrane</keyword>
<proteinExistence type="predicted"/>
<dbReference type="InterPro" id="IPR000515">
    <property type="entry name" value="MetI-like"/>
</dbReference>
<evidence type="ECO:0000256" key="2">
    <source>
        <dbReference type="ARBA" id="ARBA00022448"/>
    </source>
</evidence>
<feature type="region of interest" description="Disordered" evidence="7">
    <location>
        <begin position="1"/>
        <end position="26"/>
    </location>
</feature>
<dbReference type="GO" id="GO:0005886">
    <property type="term" value="C:plasma membrane"/>
    <property type="evidence" value="ECO:0007669"/>
    <property type="project" value="InterPro"/>
</dbReference>
<feature type="compositionally biased region" description="Basic residues" evidence="7">
    <location>
        <begin position="1"/>
        <end position="10"/>
    </location>
</feature>
<dbReference type="GO" id="GO:0042170">
    <property type="term" value="C:plastid membrane"/>
    <property type="evidence" value="ECO:0007669"/>
    <property type="project" value="UniProtKB-SubCell"/>
</dbReference>
<accession>A0A9W6F981</accession>
<dbReference type="CDD" id="cd06261">
    <property type="entry name" value="TM_PBP2"/>
    <property type="match status" value="1"/>
</dbReference>
<evidence type="ECO:0000313" key="11">
    <source>
        <dbReference type="Proteomes" id="UP001165080"/>
    </source>
</evidence>
<evidence type="ECO:0000256" key="8">
    <source>
        <dbReference type="SAM" id="Phobius"/>
    </source>
</evidence>
<dbReference type="AlphaFoldDB" id="A0A9W6F981"/>
<feature type="compositionally biased region" description="Low complexity" evidence="7">
    <location>
        <begin position="111"/>
        <end position="130"/>
    </location>
</feature>
<dbReference type="GO" id="GO:0015419">
    <property type="term" value="F:ABC-type sulfate transporter activity"/>
    <property type="evidence" value="ECO:0007669"/>
    <property type="project" value="InterPro"/>
</dbReference>
<keyword evidence="11" id="KW-1185">Reference proteome</keyword>
<evidence type="ECO:0000256" key="3">
    <source>
        <dbReference type="ARBA" id="ARBA00022692"/>
    </source>
</evidence>
<dbReference type="InterPro" id="IPR005667">
    <property type="entry name" value="Sulph_transpt2"/>
</dbReference>
<evidence type="ECO:0000256" key="6">
    <source>
        <dbReference type="ARBA" id="ARBA00023136"/>
    </source>
</evidence>
<dbReference type="PANTHER" id="PTHR30406:SF8">
    <property type="entry name" value="SULFATE TRANSPORT SYSTEM PERMEASE PROTEIN CYST"/>
    <property type="match status" value="1"/>
</dbReference>
<dbReference type="Proteomes" id="UP001165080">
    <property type="component" value="Unassembled WGS sequence"/>
</dbReference>
<feature type="compositionally biased region" description="Polar residues" evidence="7">
    <location>
        <begin position="12"/>
        <end position="26"/>
    </location>
</feature>
<dbReference type="InterPro" id="IPR011865">
    <property type="entry name" value="CysT_permease"/>
</dbReference>
<dbReference type="NCBIfam" id="TIGR00969">
    <property type="entry name" value="3a0106s02"/>
    <property type="match status" value="1"/>
</dbReference>
<dbReference type="NCBIfam" id="TIGR02139">
    <property type="entry name" value="permease_CysT"/>
    <property type="match status" value="1"/>
</dbReference>
<feature type="transmembrane region" description="Helical" evidence="8">
    <location>
        <begin position="268"/>
        <end position="292"/>
    </location>
</feature>
<feature type="transmembrane region" description="Helical" evidence="8">
    <location>
        <begin position="234"/>
        <end position="256"/>
    </location>
</feature>
<evidence type="ECO:0000256" key="1">
    <source>
        <dbReference type="ARBA" id="ARBA00004446"/>
    </source>
</evidence>
<evidence type="ECO:0000256" key="4">
    <source>
        <dbReference type="ARBA" id="ARBA00022989"/>
    </source>
</evidence>
<evidence type="ECO:0000256" key="5">
    <source>
        <dbReference type="ARBA" id="ARBA00023032"/>
    </source>
</evidence>
<protein>
    <submittedName>
        <fullName evidence="10">Sulfate permease 1, chloroplastic</fullName>
    </submittedName>
</protein>
<dbReference type="SUPFAM" id="SSF161098">
    <property type="entry name" value="MetI-like"/>
    <property type="match status" value="1"/>
</dbReference>
<dbReference type="Gene3D" id="1.10.3720.10">
    <property type="entry name" value="MetI-like"/>
    <property type="match status" value="1"/>
</dbReference>
<feature type="transmembrane region" description="Helical" evidence="8">
    <location>
        <begin position="151"/>
        <end position="175"/>
    </location>
</feature>
<keyword evidence="5" id="KW-0764">Sulfate transport</keyword>
<dbReference type="Pfam" id="PF00528">
    <property type="entry name" value="BPD_transp_1"/>
    <property type="match status" value="1"/>
</dbReference>
<feature type="transmembrane region" description="Helical" evidence="8">
    <location>
        <begin position="195"/>
        <end position="222"/>
    </location>
</feature>
<keyword evidence="2" id="KW-0813">Transport</keyword>
<feature type="domain" description="ABC transmembrane type-1" evidence="9">
    <location>
        <begin position="196"/>
        <end position="399"/>
    </location>
</feature>
<feature type="transmembrane region" description="Helical" evidence="8">
    <location>
        <begin position="378"/>
        <end position="402"/>
    </location>
</feature>
<feature type="compositionally biased region" description="Pro residues" evidence="7">
    <location>
        <begin position="99"/>
        <end position="110"/>
    </location>
</feature>
<gene>
    <name evidence="10" type="primary">PLEST002130</name>
    <name evidence="10" type="ORF">PLESTB_001604000</name>
</gene>
<evidence type="ECO:0000313" key="10">
    <source>
        <dbReference type="EMBL" id="GLC60361.1"/>
    </source>
</evidence>
<comment type="caution">
    <text evidence="10">The sequence shown here is derived from an EMBL/GenBank/DDBJ whole genome shotgun (WGS) entry which is preliminary data.</text>
</comment>
<reference evidence="10 11" key="1">
    <citation type="journal article" date="2023" name="Commun. Biol.">
        <title>Reorganization of the ancestral sex-determining regions during the evolution of trioecy in Pleodorina starrii.</title>
        <authorList>
            <person name="Takahashi K."/>
            <person name="Suzuki S."/>
            <person name="Kawai-Toyooka H."/>
            <person name="Yamamoto K."/>
            <person name="Hamaji T."/>
            <person name="Ootsuki R."/>
            <person name="Yamaguchi H."/>
            <person name="Kawachi M."/>
            <person name="Higashiyama T."/>
            <person name="Nozaki H."/>
        </authorList>
    </citation>
    <scope>NUCLEOTIDE SEQUENCE [LARGE SCALE GENOMIC DNA]</scope>
    <source>
        <strain evidence="10 11">NIES-4479</strain>
    </source>
</reference>
<dbReference type="EMBL" id="BRXU01000034">
    <property type="protein sequence ID" value="GLC60361.1"/>
    <property type="molecule type" value="Genomic_DNA"/>
</dbReference>
<name>A0A9W6F981_9CHLO</name>
<evidence type="ECO:0000256" key="7">
    <source>
        <dbReference type="SAM" id="MobiDB-lite"/>
    </source>
</evidence>
<dbReference type="FunFam" id="1.10.3720.10:FF:000004">
    <property type="entry name" value="Sulfate transport system permease protein CysT"/>
    <property type="match status" value="1"/>
</dbReference>
<sequence length="411" mass="44102">MERLGSHHHASSLGQHNHSFTGRPTQWPSNARVSYCQAGRPGLGRYRRQKLHSLASAAAAVPFESPGGQTPPISLAHPPSAPEPPAAAPAAAHSRHAAQPPPPAAPPAPSSPSSASASSSTAATDGAPAATVDTFRPAPARFRIPNLSAPITWTFMLSYMAFMLIMPITALLQKASLIPAATFIARATEPVAMHAYYVTFSCSLIAAAINCVFGFILAWVLVRYKFPGRKLLDAAVDLPFALPTSVAGLTLATVYGDEFFIGQTLQSAGINVVFTRLGVVIAMIFVSFPFVVRTMQPVMQEIQREMEEAAWSLGASRWRTFVDVVFPPLFPSLLTGTALAFSRALGEFGSIVIISSNFAFKDLIAPVLIFQCLEQYDYVGATVIGTVLLGISLTMMLAVNQLQSFNQRFRR</sequence>
<feature type="transmembrane region" description="Helical" evidence="8">
    <location>
        <begin position="321"/>
        <end position="341"/>
    </location>
</feature>
<dbReference type="PANTHER" id="PTHR30406">
    <property type="entry name" value="SULFATE TRANSPORT SYSTEM PERMEASE PROTEIN"/>
    <property type="match status" value="1"/>
</dbReference>
<evidence type="ECO:0000259" key="9">
    <source>
        <dbReference type="PROSITE" id="PS50928"/>
    </source>
</evidence>
<feature type="region of interest" description="Disordered" evidence="7">
    <location>
        <begin position="62"/>
        <end position="130"/>
    </location>
</feature>
<organism evidence="10 11">
    <name type="scientific">Pleodorina starrii</name>
    <dbReference type="NCBI Taxonomy" id="330485"/>
    <lineage>
        <taxon>Eukaryota</taxon>
        <taxon>Viridiplantae</taxon>
        <taxon>Chlorophyta</taxon>
        <taxon>core chlorophytes</taxon>
        <taxon>Chlorophyceae</taxon>
        <taxon>CS clade</taxon>
        <taxon>Chlamydomonadales</taxon>
        <taxon>Volvocaceae</taxon>
        <taxon>Pleodorina</taxon>
    </lineage>
</organism>